<feature type="compositionally biased region" description="Gly residues" evidence="1">
    <location>
        <begin position="25"/>
        <end position="38"/>
    </location>
</feature>
<reference evidence="3" key="1">
    <citation type="journal article" date="2019" name="Int. J. Syst. Evol. Microbiol.">
        <title>The Global Catalogue of Microorganisms (GCM) 10K type strain sequencing project: providing services to taxonomists for standard genome sequencing and annotation.</title>
        <authorList>
            <consortium name="The Broad Institute Genomics Platform"/>
            <consortium name="The Broad Institute Genome Sequencing Center for Infectious Disease"/>
            <person name="Wu L."/>
            <person name="Ma J."/>
        </authorList>
    </citation>
    <scope>NUCLEOTIDE SEQUENCE [LARGE SCALE GENOMIC DNA]</scope>
    <source>
        <strain evidence="3">KCTC 42423</strain>
    </source>
</reference>
<comment type="caution">
    <text evidence="2">The sequence shown here is derived from an EMBL/GenBank/DDBJ whole genome shotgun (WGS) entry which is preliminary data.</text>
</comment>
<sequence length="62" mass="6758">MKKNQKEKLTLEKFKVSKIESSYVRGGGRNGVGDGGGDTVDPDKPRCIATSAIVVQQENHVR</sequence>
<evidence type="ECO:0008006" key="4">
    <source>
        <dbReference type="Google" id="ProtNLM"/>
    </source>
</evidence>
<keyword evidence="3" id="KW-1185">Reference proteome</keyword>
<feature type="region of interest" description="Disordered" evidence="1">
    <location>
        <begin position="25"/>
        <end position="44"/>
    </location>
</feature>
<accession>A0ABW5N3P8</accession>
<protein>
    <recommendedName>
        <fullName evidence="4">Natural product</fullName>
    </recommendedName>
</protein>
<dbReference type="EMBL" id="JBHULX010000001">
    <property type="protein sequence ID" value="MFD2589395.1"/>
    <property type="molecule type" value="Genomic_DNA"/>
</dbReference>
<gene>
    <name evidence="2" type="ORF">ACFSTE_01040</name>
</gene>
<organism evidence="2 3">
    <name type="scientific">Aquimarina hainanensis</name>
    <dbReference type="NCBI Taxonomy" id="1578017"/>
    <lineage>
        <taxon>Bacteria</taxon>
        <taxon>Pseudomonadati</taxon>
        <taxon>Bacteroidota</taxon>
        <taxon>Flavobacteriia</taxon>
        <taxon>Flavobacteriales</taxon>
        <taxon>Flavobacteriaceae</taxon>
        <taxon>Aquimarina</taxon>
    </lineage>
</organism>
<evidence type="ECO:0000256" key="1">
    <source>
        <dbReference type="SAM" id="MobiDB-lite"/>
    </source>
</evidence>
<proteinExistence type="predicted"/>
<name>A0ABW5N3P8_9FLAO</name>
<evidence type="ECO:0000313" key="3">
    <source>
        <dbReference type="Proteomes" id="UP001597459"/>
    </source>
</evidence>
<dbReference type="Proteomes" id="UP001597459">
    <property type="component" value="Unassembled WGS sequence"/>
</dbReference>
<evidence type="ECO:0000313" key="2">
    <source>
        <dbReference type="EMBL" id="MFD2589395.1"/>
    </source>
</evidence>
<dbReference type="RefSeq" id="WP_378258011.1">
    <property type="nucleotide sequence ID" value="NZ_JBHSJV010000001.1"/>
</dbReference>